<reference evidence="2" key="2">
    <citation type="journal article" date="2015" name="Data Brief">
        <title>Shoot transcriptome of the giant reed, Arundo donax.</title>
        <authorList>
            <person name="Barrero R.A."/>
            <person name="Guerrero F.D."/>
            <person name="Moolhuijzen P."/>
            <person name="Goolsby J.A."/>
            <person name="Tidwell J."/>
            <person name="Bellgard S.E."/>
            <person name="Bellgard M.I."/>
        </authorList>
    </citation>
    <scope>NUCLEOTIDE SEQUENCE</scope>
    <source>
        <tissue evidence="2">Shoot tissue taken approximately 20 cm above the soil surface</tissue>
    </source>
</reference>
<protein>
    <submittedName>
        <fullName evidence="2">Uncharacterized protein</fullName>
    </submittedName>
</protein>
<name>A0A0A8YRA7_ARUDO</name>
<dbReference type="EMBL" id="GBRH01270495">
    <property type="protein sequence ID" value="JAD27400.1"/>
    <property type="molecule type" value="Transcribed_RNA"/>
</dbReference>
<feature type="compositionally biased region" description="Polar residues" evidence="1">
    <location>
        <begin position="13"/>
        <end position="23"/>
    </location>
</feature>
<accession>A0A0A8YRA7</accession>
<sequence>MEPRADVPWLLNPQMTTPVGSRSSIVNPARVKLRTGSMFTAEPGSMRTHRK</sequence>
<feature type="region of interest" description="Disordered" evidence="1">
    <location>
        <begin position="1"/>
        <end position="23"/>
    </location>
</feature>
<evidence type="ECO:0000313" key="2">
    <source>
        <dbReference type="EMBL" id="JAD27400.1"/>
    </source>
</evidence>
<reference evidence="2" key="1">
    <citation type="submission" date="2014-09" db="EMBL/GenBank/DDBJ databases">
        <authorList>
            <person name="Magalhaes I.L.F."/>
            <person name="Oliveira U."/>
            <person name="Santos F.R."/>
            <person name="Vidigal T.H.D.A."/>
            <person name="Brescovit A.D."/>
            <person name="Santos A.J."/>
        </authorList>
    </citation>
    <scope>NUCLEOTIDE SEQUENCE</scope>
    <source>
        <tissue evidence="2">Shoot tissue taken approximately 20 cm above the soil surface</tissue>
    </source>
</reference>
<organism evidence="2">
    <name type="scientific">Arundo donax</name>
    <name type="common">Giant reed</name>
    <name type="synonym">Donax arundinaceus</name>
    <dbReference type="NCBI Taxonomy" id="35708"/>
    <lineage>
        <taxon>Eukaryota</taxon>
        <taxon>Viridiplantae</taxon>
        <taxon>Streptophyta</taxon>
        <taxon>Embryophyta</taxon>
        <taxon>Tracheophyta</taxon>
        <taxon>Spermatophyta</taxon>
        <taxon>Magnoliopsida</taxon>
        <taxon>Liliopsida</taxon>
        <taxon>Poales</taxon>
        <taxon>Poaceae</taxon>
        <taxon>PACMAD clade</taxon>
        <taxon>Arundinoideae</taxon>
        <taxon>Arundineae</taxon>
        <taxon>Arundo</taxon>
    </lineage>
</organism>
<evidence type="ECO:0000256" key="1">
    <source>
        <dbReference type="SAM" id="MobiDB-lite"/>
    </source>
</evidence>
<dbReference type="AlphaFoldDB" id="A0A0A8YRA7"/>
<proteinExistence type="predicted"/>